<dbReference type="AlphaFoldDB" id="A0AAW0TTE7"/>
<reference evidence="2 3" key="1">
    <citation type="submission" date="2023-03" db="EMBL/GenBank/DDBJ databases">
        <title>High-quality genome of Scylla paramamosain provides insights in environmental adaptation.</title>
        <authorList>
            <person name="Zhang L."/>
        </authorList>
    </citation>
    <scope>NUCLEOTIDE SEQUENCE [LARGE SCALE GENOMIC DNA]</scope>
    <source>
        <strain evidence="2">LZ_2023a</strain>
        <tissue evidence="2">Muscle</tissue>
    </source>
</reference>
<protein>
    <submittedName>
        <fullName evidence="2">Uncharacterized protein</fullName>
    </submittedName>
</protein>
<evidence type="ECO:0000313" key="2">
    <source>
        <dbReference type="EMBL" id="KAK8390303.1"/>
    </source>
</evidence>
<evidence type="ECO:0000256" key="1">
    <source>
        <dbReference type="SAM" id="MobiDB-lite"/>
    </source>
</evidence>
<feature type="region of interest" description="Disordered" evidence="1">
    <location>
        <begin position="1"/>
        <end position="84"/>
    </location>
</feature>
<keyword evidence="3" id="KW-1185">Reference proteome</keyword>
<evidence type="ECO:0000313" key="3">
    <source>
        <dbReference type="Proteomes" id="UP001487740"/>
    </source>
</evidence>
<comment type="caution">
    <text evidence="2">The sequence shown here is derived from an EMBL/GenBank/DDBJ whole genome shotgun (WGS) entry which is preliminary data.</text>
</comment>
<dbReference type="EMBL" id="JARAKH010000025">
    <property type="protein sequence ID" value="KAK8390303.1"/>
    <property type="molecule type" value="Genomic_DNA"/>
</dbReference>
<organism evidence="2 3">
    <name type="scientific">Scylla paramamosain</name>
    <name type="common">Mud crab</name>
    <dbReference type="NCBI Taxonomy" id="85552"/>
    <lineage>
        <taxon>Eukaryota</taxon>
        <taxon>Metazoa</taxon>
        <taxon>Ecdysozoa</taxon>
        <taxon>Arthropoda</taxon>
        <taxon>Crustacea</taxon>
        <taxon>Multicrustacea</taxon>
        <taxon>Malacostraca</taxon>
        <taxon>Eumalacostraca</taxon>
        <taxon>Eucarida</taxon>
        <taxon>Decapoda</taxon>
        <taxon>Pleocyemata</taxon>
        <taxon>Brachyura</taxon>
        <taxon>Eubrachyura</taxon>
        <taxon>Portunoidea</taxon>
        <taxon>Portunidae</taxon>
        <taxon>Portuninae</taxon>
        <taxon>Scylla</taxon>
    </lineage>
</organism>
<dbReference type="Proteomes" id="UP001487740">
    <property type="component" value="Unassembled WGS sequence"/>
</dbReference>
<feature type="compositionally biased region" description="Polar residues" evidence="1">
    <location>
        <begin position="97"/>
        <end position="112"/>
    </location>
</feature>
<feature type="compositionally biased region" description="Basic and acidic residues" evidence="1">
    <location>
        <begin position="118"/>
        <end position="128"/>
    </location>
</feature>
<feature type="region of interest" description="Disordered" evidence="1">
    <location>
        <begin position="97"/>
        <end position="150"/>
    </location>
</feature>
<sequence length="215" mass="23807">MIKSDLRKMKYERQDAEHTDISDFHPPVTTKQHTHHKPPERSLQLSAPTPKKTHAKDRFYSSLSASYTSKDKDESTGESGYSDVESTITSGLSEVGSFSATAEVPQKQTSTKVKPRRPKEAATKDPMENSKGPVSGTYVQTSAPGKRTAGKTKVKQVGKKGTYIKCFSYEIVKYAVLRTEGIVTKKFGNQYANVLLGKLILVSNPWFGGSLLIRY</sequence>
<name>A0AAW0TTE7_SCYPA</name>
<feature type="compositionally biased region" description="Basic and acidic residues" evidence="1">
    <location>
        <begin position="1"/>
        <end position="23"/>
    </location>
</feature>
<accession>A0AAW0TTE7</accession>
<proteinExistence type="predicted"/>
<gene>
    <name evidence="2" type="ORF">O3P69_010170</name>
</gene>